<evidence type="ECO:0000313" key="3">
    <source>
        <dbReference type="RefSeq" id="XP_027469065.2"/>
    </source>
</evidence>
<dbReference type="GeneID" id="113933303"/>
<dbReference type="Proteomes" id="UP000515165">
    <property type="component" value="Chromosome 10"/>
</dbReference>
<reference evidence="3" key="1">
    <citation type="submission" date="2025-08" db="UniProtKB">
        <authorList>
            <consortium name="RefSeq"/>
        </authorList>
    </citation>
    <scope>IDENTIFICATION</scope>
    <source>
        <tissue evidence="3">Blood</tissue>
    </source>
</reference>
<dbReference type="OrthoDB" id="9752974at2759"/>
<proteinExistence type="predicted"/>
<dbReference type="AlphaFoldDB" id="A0A6J2EJB7"/>
<dbReference type="KEGG" id="zca:113933303"/>
<accession>A0A6J2EJB7</accession>
<feature type="region of interest" description="Disordered" evidence="1">
    <location>
        <begin position="57"/>
        <end position="153"/>
    </location>
</feature>
<feature type="compositionally biased region" description="Basic and acidic residues" evidence="1">
    <location>
        <begin position="131"/>
        <end position="140"/>
    </location>
</feature>
<evidence type="ECO:0000313" key="2">
    <source>
        <dbReference type="Proteomes" id="UP000515165"/>
    </source>
</evidence>
<keyword evidence="2" id="KW-1185">Reference proteome</keyword>
<gene>
    <name evidence="3" type="primary">LOC113933303</name>
</gene>
<name>A0A6J2EJB7_ZALCA</name>
<dbReference type="RefSeq" id="XP_027469065.2">
    <property type="nucleotide sequence ID" value="XM_027613264.2"/>
</dbReference>
<evidence type="ECO:0000256" key="1">
    <source>
        <dbReference type="SAM" id="MobiDB-lite"/>
    </source>
</evidence>
<organism evidence="2 3">
    <name type="scientific">Zalophus californianus</name>
    <name type="common">California sealion</name>
    <dbReference type="NCBI Taxonomy" id="9704"/>
    <lineage>
        <taxon>Eukaryota</taxon>
        <taxon>Metazoa</taxon>
        <taxon>Chordata</taxon>
        <taxon>Craniata</taxon>
        <taxon>Vertebrata</taxon>
        <taxon>Euteleostomi</taxon>
        <taxon>Mammalia</taxon>
        <taxon>Eutheria</taxon>
        <taxon>Laurasiatheria</taxon>
        <taxon>Carnivora</taxon>
        <taxon>Caniformia</taxon>
        <taxon>Pinnipedia</taxon>
        <taxon>Otariidae</taxon>
        <taxon>Zalophus</taxon>
    </lineage>
</organism>
<feature type="compositionally biased region" description="Polar residues" evidence="1">
    <location>
        <begin position="60"/>
        <end position="72"/>
    </location>
</feature>
<sequence length="194" mass="21318">MFTCCLPKSRGCRLKKARPADAVPRWGFCVRAPHRLWPFGRKDRKKATDDLQRRLADIPSTLTEGLTPQASPGTDAGDCRARPPRPPRPLSQVVVHRTVQEPESMEAKPEAAPPPEELEPAPTPSAALEGRGGDCSDFRRRPGTSRGPSTCPWRAWRGPGRTGSCPRPWPCYSSCPCQGHCPFPCLCLCFCSCP</sequence>
<protein>
    <submittedName>
        <fullName evidence="3">CMT1A duplicated region transcript 15 protein-like protein</fullName>
    </submittedName>
</protein>